<dbReference type="GO" id="GO:0016740">
    <property type="term" value="F:transferase activity"/>
    <property type="evidence" value="ECO:0007669"/>
    <property type="project" value="UniProtKB-KW"/>
</dbReference>
<proteinExistence type="predicted"/>
<evidence type="ECO:0000313" key="1">
    <source>
        <dbReference type="EMBL" id="EKF29508.1"/>
    </source>
</evidence>
<comment type="caution">
    <text evidence="1">The sequence shown here is derived from an EMBL/GenBank/DDBJ whole genome shotgun (WGS) entry which is preliminary data.</text>
</comment>
<keyword evidence="2" id="KW-1185">Reference proteome</keyword>
<keyword evidence="1" id="KW-0808">Transferase</keyword>
<organism evidence="1 2">
    <name type="scientific">Trypanosoma cruzi marinkellei</name>
    <dbReference type="NCBI Taxonomy" id="85056"/>
    <lineage>
        <taxon>Eukaryota</taxon>
        <taxon>Discoba</taxon>
        <taxon>Euglenozoa</taxon>
        <taxon>Kinetoplastea</taxon>
        <taxon>Metakinetoplastina</taxon>
        <taxon>Trypanosomatida</taxon>
        <taxon>Trypanosomatidae</taxon>
        <taxon>Trypanosoma</taxon>
        <taxon>Schizotrypanum</taxon>
    </lineage>
</organism>
<dbReference type="Proteomes" id="UP000007350">
    <property type="component" value="Unassembled WGS sequence"/>
</dbReference>
<gene>
    <name evidence="1" type="ORF">MOQ_006706</name>
</gene>
<reference evidence="1 2" key="1">
    <citation type="journal article" date="2012" name="BMC Genomics">
        <title>Comparative genomic analysis of human infective Trypanosoma cruzi lineages with the bat-restricted subspecies T. cruzi marinkellei.</title>
        <authorList>
            <person name="Franzen O."/>
            <person name="Talavera-Lopez C."/>
            <person name="Ochaya S."/>
            <person name="Butler C.E."/>
            <person name="Messenger L.A."/>
            <person name="Lewis M.D."/>
            <person name="Llewellyn M.S."/>
            <person name="Marinkelle C.J."/>
            <person name="Tyler K.M."/>
            <person name="Miles M.A."/>
            <person name="Andersson B."/>
        </authorList>
    </citation>
    <scope>NUCLEOTIDE SEQUENCE [LARGE SCALE GENOMIC DNA]</scope>
    <source>
        <strain evidence="1 2">B7</strain>
    </source>
</reference>
<evidence type="ECO:0000313" key="2">
    <source>
        <dbReference type="Proteomes" id="UP000007350"/>
    </source>
</evidence>
<name>K2M3D6_TRYCR</name>
<dbReference type="EMBL" id="AHKC01013048">
    <property type="protein sequence ID" value="EKF29508.1"/>
    <property type="molecule type" value="Genomic_DNA"/>
</dbReference>
<dbReference type="AlphaFoldDB" id="K2M3D6"/>
<protein>
    <submittedName>
        <fullName evidence="1">UDP-Gal or UDP-GlcNAc-dependent glycosyltransferase, putative</fullName>
    </submittedName>
</protein>
<accession>K2M3D6</accession>
<sequence>MVGWVLEKELNYKPIVYVKVLPCHFHNARNDTGHWQVVPTSMCVHHVRGDDYAALMARFGNDTSPVARVDRVLRRRDIPLLRLTNGRNECFLCALNLKVLLGFCCIPVCALWALWPNDVECVIDRSASLWSVPLPVLDPWAGAGGGASGCPLRCAAGVLLQGAHDENVRVWAGSPMNDVCRFFLLFCSFANCAIERWRGFSVFFKFDCALLVLSFPLLSPHLAVCGCAWELLGTYFRVCSCDFFAN</sequence>